<feature type="compositionally biased region" description="Basic residues" evidence="1">
    <location>
        <begin position="151"/>
        <end position="160"/>
    </location>
</feature>
<organism evidence="2 3">
    <name type="scientific">Daphnia pulex</name>
    <name type="common">Water flea</name>
    <dbReference type="NCBI Taxonomy" id="6669"/>
    <lineage>
        <taxon>Eukaryota</taxon>
        <taxon>Metazoa</taxon>
        <taxon>Ecdysozoa</taxon>
        <taxon>Arthropoda</taxon>
        <taxon>Crustacea</taxon>
        <taxon>Branchiopoda</taxon>
        <taxon>Diplostraca</taxon>
        <taxon>Cladocera</taxon>
        <taxon>Anomopoda</taxon>
        <taxon>Daphniidae</taxon>
        <taxon>Daphnia</taxon>
    </lineage>
</organism>
<evidence type="ECO:0000313" key="2">
    <source>
        <dbReference type="EMBL" id="EFX68616.1"/>
    </source>
</evidence>
<feature type="compositionally biased region" description="Polar residues" evidence="1">
    <location>
        <begin position="118"/>
        <end position="127"/>
    </location>
</feature>
<keyword evidence="3" id="KW-1185">Reference proteome</keyword>
<dbReference type="KEGG" id="dpx:DAPPUDRAFT_329931"/>
<dbReference type="EMBL" id="GL732652">
    <property type="protein sequence ID" value="EFX68616.1"/>
    <property type="molecule type" value="Genomic_DNA"/>
</dbReference>
<dbReference type="PhylomeDB" id="E9HI17"/>
<dbReference type="eggNOG" id="ENOG502RPXR">
    <property type="taxonomic scope" value="Eukaryota"/>
</dbReference>
<sequence length="160" mass="18490">MITAERNNKKVTRNVTFFKKIERKDEESEDEYYHNALENVNFPEQIQVPVHDDPQQNEPVEEPENANDAPPAGVQLPVEGTQAYERDTVERAISIARARLLEALVRNPPPNELVRPTRVQSEPTSPEESTRPKRNRQPPKRLDDFVVNMFHSKKRKVNVA</sequence>
<evidence type="ECO:0000256" key="1">
    <source>
        <dbReference type="SAM" id="MobiDB-lite"/>
    </source>
</evidence>
<protein>
    <submittedName>
        <fullName evidence="2">Uncharacterized protein</fullName>
    </submittedName>
</protein>
<proteinExistence type="predicted"/>
<dbReference type="HOGENOM" id="CLU_082839_1_0_1"/>
<gene>
    <name evidence="2" type="ORF">DAPPUDRAFT_329931</name>
</gene>
<evidence type="ECO:0000313" key="3">
    <source>
        <dbReference type="Proteomes" id="UP000000305"/>
    </source>
</evidence>
<accession>E9HI17</accession>
<feature type="region of interest" description="Disordered" evidence="1">
    <location>
        <begin position="103"/>
        <end position="160"/>
    </location>
</feature>
<dbReference type="Proteomes" id="UP000000305">
    <property type="component" value="Unassembled WGS sequence"/>
</dbReference>
<reference evidence="2 3" key="1">
    <citation type="journal article" date="2011" name="Science">
        <title>The ecoresponsive genome of Daphnia pulex.</title>
        <authorList>
            <person name="Colbourne J.K."/>
            <person name="Pfrender M.E."/>
            <person name="Gilbert D."/>
            <person name="Thomas W.K."/>
            <person name="Tucker A."/>
            <person name="Oakley T.H."/>
            <person name="Tokishita S."/>
            <person name="Aerts A."/>
            <person name="Arnold G.J."/>
            <person name="Basu M.K."/>
            <person name="Bauer D.J."/>
            <person name="Caceres C.E."/>
            <person name="Carmel L."/>
            <person name="Casola C."/>
            <person name="Choi J.H."/>
            <person name="Detter J.C."/>
            <person name="Dong Q."/>
            <person name="Dusheyko S."/>
            <person name="Eads B.D."/>
            <person name="Frohlich T."/>
            <person name="Geiler-Samerotte K.A."/>
            <person name="Gerlach D."/>
            <person name="Hatcher P."/>
            <person name="Jogdeo S."/>
            <person name="Krijgsveld J."/>
            <person name="Kriventseva E.V."/>
            <person name="Kultz D."/>
            <person name="Laforsch C."/>
            <person name="Lindquist E."/>
            <person name="Lopez J."/>
            <person name="Manak J.R."/>
            <person name="Muller J."/>
            <person name="Pangilinan J."/>
            <person name="Patwardhan R.P."/>
            <person name="Pitluck S."/>
            <person name="Pritham E.J."/>
            <person name="Rechtsteiner A."/>
            <person name="Rho M."/>
            <person name="Rogozin I.B."/>
            <person name="Sakarya O."/>
            <person name="Salamov A."/>
            <person name="Schaack S."/>
            <person name="Shapiro H."/>
            <person name="Shiga Y."/>
            <person name="Skalitzky C."/>
            <person name="Smith Z."/>
            <person name="Souvorov A."/>
            <person name="Sung W."/>
            <person name="Tang Z."/>
            <person name="Tsuchiya D."/>
            <person name="Tu H."/>
            <person name="Vos H."/>
            <person name="Wang M."/>
            <person name="Wolf Y.I."/>
            <person name="Yamagata H."/>
            <person name="Yamada T."/>
            <person name="Ye Y."/>
            <person name="Shaw J.R."/>
            <person name="Andrews J."/>
            <person name="Crease T.J."/>
            <person name="Tang H."/>
            <person name="Lucas S.M."/>
            <person name="Robertson H.M."/>
            <person name="Bork P."/>
            <person name="Koonin E.V."/>
            <person name="Zdobnov E.M."/>
            <person name="Grigoriev I.V."/>
            <person name="Lynch M."/>
            <person name="Boore J.L."/>
        </authorList>
    </citation>
    <scope>NUCLEOTIDE SEQUENCE [LARGE SCALE GENOMIC DNA]</scope>
</reference>
<name>E9HI17_DAPPU</name>
<feature type="region of interest" description="Disordered" evidence="1">
    <location>
        <begin position="42"/>
        <end position="77"/>
    </location>
</feature>
<dbReference type="InParanoid" id="E9HI17"/>
<dbReference type="AlphaFoldDB" id="E9HI17"/>